<dbReference type="CDD" id="cd03230">
    <property type="entry name" value="ABC_DR_subfamily_A"/>
    <property type="match status" value="1"/>
</dbReference>
<dbReference type="SUPFAM" id="SSF52540">
    <property type="entry name" value="P-loop containing nucleoside triphosphate hydrolases"/>
    <property type="match status" value="1"/>
</dbReference>
<evidence type="ECO:0000256" key="4">
    <source>
        <dbReference type="ARBA" id="ARBA00022840"/>
    </source>
</evidence>
<keyword evidence="4" id="KW-0067">ATP-binding</keyword>
<dbReference type="Proteomes" id="UP000662973">
    <property type="component" value="Chromosome"/>
</dbReference>
<evidence type="ECO:0000256" key="2">
    <source>
        <dbReference type="ARBA" id="ARBA00022448"/>
    </source>
</evidence>
<comment type="similarity">
    <text evidence="1">Belongs to the ABC transporter superfamily.</text>
</comment>
<name>A0A897N918_9EURY</name>
<evidence type="ECO:0000256" key="1">
    <source>
        <dbReference type="ARBA" id="ARBA00005417"/>
    </source>
</evidence>
<keyword evidence="2" id="KW-0813">Transport</keyword>
<organism evidence="6 7">
    <name type="scientific">Halapricum desulfuricans</name>
    <dbReference type="NCBI Taxonomy" id="2841257"/>
    <lineage>
        <taxon>Archaea</taxon>
        <taxon>Methanobacteriati</taxon>
        <taxon>Methanobacteriota</taxon>
        <taxon>Stenosarchaea group</taxon>
        <taxon>Halobacteria</taxon>
        <taxon>Halobacteriales</taxon>
        <taxon>Haloarculaceae</taxon>
        <taxon>Halapricum</taxon>
    </lineage>
</organism>
<evidence type="ECO:0000259" key="5">
    <source>
        <dbReference type="PROSITE" id="PS50893"/>
    </source>
</evidence>
<evidence type="ECO:0000313" key="7">
    <source>
        <dbReference type="Proteomes" id="UP000662973"/>
    </source>
</evidence>
<dbReference type="Gene3D" id="3.40.50.300">
    <property type="entry name" value="P-loop containing nucleotide triphosphate hydrolases"/>
    <property type="match status" value="1"/>
</dbReference>
<evidence type="ECO:0000313" key="6">
    <source>
        <dbReference type="EMBL" id="QSG07499.1"/>
    </source>
</evidence>
<feature type="domain" description="ABC transporter" evidence="5">
    <location>
        <begin position="2"/>
        <end position="230"/>
    </location>
</feature>
<dbReference type="InterPro" id="IPR017871">
    <property type="entry name" value="ABC_transporter-like_CS"/>
</dbReference>
<proteinExistence type="inferred from homology"/>
<dbReference type="Pfam" id="PF00005">
    <property type="entry name" value="ABC_tran"/>
    <property type="match status" value="1"/>
</dbReference>
<dbReference type="InterPro" id="IPR027417">
    <property type="entry name" value="P-loop_NTPase"/>
</dbReference>
<dbReference type="EMBL" id="CP064788">
    <property type="protein sequence ID" value="QSG07499.1"/>
    <property type="molecule type" value="Genomic_DNA"/>
</dbReference>
<protein>
    <submittedName>
        <fullName evidence="6">ABC-type multidrug transport system, ATPase component</fullName>
    </submittedName>
</protein>
<gene>
    <name evidence="6" type="primary">ccmA2</name>
    <name evidence="6" type="ORF">HSR122_0077</name>
</gene>
<keyword evidence="3" id="KW-0547">Nucleotide-binding</keyword>
<dbReference type="InterPro" id="IPR003593">
    <property type="entry name" value="AAA+_ATPase"/>
</dbReference>
<dbReference type="GeneID" id="68850763"/>
<dbReference type="KEGG" id="hds:HSR122_0077"/>
<keyword evidence="7" id="KW-1185">Reference proteome</keyword>
<dbReference type="RefSeq" id="WP_229110677.1">
    <property type="nucleotide sequence ID" value="NZ_CP064788.1"/>
</dbReference>
<dbReference type="PANTHER" id="PTHR43335:SF4">
    <property type="entry name" value="ABC TRANSPORTER, ATP-BINDING PROTEIN"/>
    <property type="match status" value="1"/>
</dbReference>
<dbReference type="PANTHER" id="PTHR43335">
    <property type="entry name" value="ABC TRANSPORTER, ATP-BINDING PROTEIN"/>
    <property type="match status" value="1"/>
</dbReference>
<dbReference type="SMART" id="SM00382">
    <property type="entry name" value="AAA"/>
    <property type="match status" value="1"/>
</dbReference>
<accession>A0A897N918</accession>
<evidence type="ECO:0000256" key="3">
    <source>
        <dbReference type="ARBA" id="ARBA00022741"/>
    </source>
</evidence>
<sequence length="303" mass="32673">MIETTNLTKRFGETVAVDGIDLTVEEGSVHGFVGPNGAGKTTAMQLLVGLLSPSEGAATIGGKPAGSKAAKELLGYSPQELALRESMTGRGYLEYMGRAAGMSKSDVRERADELLAWLDLEEAAGRRVGSYSGGMQRRLSLAQAMIHEPELLILDEPTTGLDPSGRQKIMDALRELPEQGMTVFVSSHVLAELEQYVGKVTILRDGEIVITDTIDAVQQAYGGQALAVETDDDERVAELLADVEVARNVEIEDGRLLVMTDDADELRNRLQGLLVEHDISLRSMSEAGTLQEAFADILEEGEQ</sequence>
<dbReference type="InterPro" id="IPR003439">
    <property type="entry name" value="ABC_transporter-like_ATP-bd"/>
</dbReference>
<reference evidence="6 7" key="1">
    <citation type="submission" date="2020-11" db="EMBL/GenBank/DDBJ databases">
        <title>Carbohydrate-dependent, anaerobic sulfur respiration: A novel catabolism in halophilic archaea.</title>
        <authorList>
            <person name="Sorokin D.Y."/>
            <person name="Messina E."/>
            <person name="Smedile F."/>
            <person name="La Cono V."/>
            <person name="Hallsworth J.E."/>
            <person name="Yakimov M.M."/>
        </authorList>
    </citation>
    <scope>NUCLEOTIDE SEQUENCE [LARGE SCALE GENOMIC DNA]</scope>
    <source>
        <strain evidence="6 7">HSR12-2</strain>
    </source>
</reference>
<dbReference type="GO" id="GO:0016887">
    <property type="term" value="F:ATP hydrolysis activity"/>
    <property type="evidence" value="ECO:0007669"/>
    <property type="project" value="InterPro"/>
</dbReference>
<dbReference type="PROSITE" id="PS00211">
    <property type="entry name" value="ABC_TRANSPORTER_1"/>
    <property type="match status" value="1"/>
</dbReference>
<dbReference type="PROSITE" id="PS50893">
    <property type="entry name" value="ABC_TRANSPORTER_2"/>
    <property type="match status" value="1"/>
</dbReference>
<dbReference type="AlphaFoldDB" id="A0A897N918"/>
<dbReference type="GO" id="GO:0005524">
    <property type="term" value="F:ATP binding"/>
    <property type="evidence" value="ECO:0007669"/>
    <property type="project" value="UniProtKB-KW"/>
</dbReference>